<dbReference type="EMBL" id="FODJ01000001">
    <property type="protein sequence ID" value="SEN64974.1"/>
    <property type="molecule type" value="Genomic_DNA"/>
</dbReference>
<organism evidence="3 4">
    <name type="scientific">Amphibacillus marinus</name>
    <dbReference type="NCBI Taxonomy" id="872970"/>
    <lineage>
        <taxon>Bacteria</taxon>
        <taxon>Bacillati</taxon>
        <taxon>Bacillota</taxon>
        <taxon>Bacilli</taxon>
        <taxon>Bacillales</taxon>
        <taxon>Bacillaceae</taxon>
        <taxon>Amphibacillus</taxon>
    </lineage>
</organism>
<gene>
    <name evidence="3" type="ORF">SAMN04488134_101556</name>
</gene>
<reference evidence="3 4" key="1">
    <citation type="submission" date="2016-10" db="EMBL/GenBank/DDBJ databases">
        <authorList>
            <person name="de Groot N.N."/>
        </authorList>
    </citation>
    <scope>NUCLEOTIDE SEQUENCE [LARGE SCALE GENOMIC DNA]</scope>
    <source>
        <strain evidence="3 4">CGMCC 1.10434</strain>
    </source>
</reference>
<feature type="signal peptide" evidence="2">
    <location>
        <begin position="1"/>
        <end position="20"/>
    </location>
</feature>
<accession>A0A1H8I9B8</accession>
<dbReference type="AlphaFoldDB" id="A0A1H8I9B8"/>
<evidence type="ECO:0000256" key="1">
    <source>
        <dbReference type="SAM" id="Coils"/>
    </source>
</evidence>
<dbReference type="InterPro" id="IPR036785">
    <property type="entry name" value="YkyA-like_sf"/>
</dbReference>
<dbReference type="Gene3D" id="1.20.120.570">
    <property type="entry name" value="YkyA-like"/>
    <property type="match status" value="1"/>
</dbReference>
<name>A0A1H8I9B8_9BACI</name>
<keyword evidence="1" id="KW-0175">Coiled coil</keyword>
<proteinExistence type="predicted"/>
<dbReference type="InterPro" id="IPR019454">
    <property type="entry name" value="Lipoprot_YkyA-like"/>
</dbReference>
<keyword evidence="4" id="KW-1185">Reference proteome</keyword>
<dbReference type="STRING" id="872970.SAMN04488134_101556"/>
<keyword evidence="3" id="KW-0449">Lipoprotein</keyword>
<evidence type="ECO:0000313" key="4">
    <source>
        <dbReference type="Proteomes" id="UP000199300"/>
    </source>
</evidence>
<dbReference type="Proteomes" id="UP000199300">
    <property type="component" value="Unassembled WGS sequence"/>
</dbReference>
<dbReference type="PROSITE" id="PS51257">
    <property type="entry name" value="PROKAR_LIPOPROTEIN"/>
    <property type="match status" value="1"/>
</dbReference>
<dbReference type="SUPFAM" id="SSF140423">
    <property type="entry name" value="MW0975(SA0943)-like"/>
    <property type="match status" value="1"/>
</dbReference>
<evidence type="ECO:0000313" key="3">
    <source>
        <dbReference type="EMBL" id="SEN64974.1"/>
    </source>
</evidence>
<feature type="chain" id="PRO_5038543552" evidence="2">
    <location>
        <begin position="21"/>
        <end position="216"/>
    </location>
</feature>
<dbReference type="Pfam" id="PF10368">
    <property type="entry name" value="YkyA"/>
    <property type="match status" value="1"/>
</dbReference>
<dbReference type="RefSeq" id="WP_091494566.1">
    <property type="nucleotide sequence ID" value="NZ_FODJ01000001.1"/>
</dbReference>
<evidence type="ECO:0000256" key="2">
    <source>
        <dbReference type="SAM" id="SignalP"/>
    </source>
</evidence>
<protein>
    <submittedName>
        <fullName evidence="3">Putative cell-wall binding lipoprotein</fullName>
    </submittedName>
</protein>
<feature type="coiled-coil region" evidence="1">
    <location>
        <begin position="49"/>
        <end position="119"/>
    </location>
</feature>
<keyword evidence="2" id="KW-0732">Signal</keyword>
<sequence>MRVKWLGLFLLSSLLLVACSGESTQEQIYEHMEESVQLEADFVAQQQPLNELEQEEQEIYEQITELGMEDFDEIVSLAQQAIESIESRKALTENELDSIQASKDEFDQIEELISDLEDESLVALTNNLVDLMEERYQAFVTLNEVYVASLEYDQELYELLMQDDLQEEAYTEQVNLINDQYQLIQEANTSFNDATDAFNEQKREFYDQSDLNITYE</sequence>
<dbReference type="OrthoDB" id="2576511at2"/>